<proteinExistence type="predicted"/>
<dbReference type="Gene3D" id="1.20.58.340">
    <property type="entry name" value="Magnesium transport protein CorA, transmembrane region"/>
    <property type="match status" value="1"/>
</dbReference>
<dbReference type="EMBL" id="KB908537">
    <property type="protein sequence ID" value="EOA88567.1"/>
    <property type="molecule type" value="Genomic_DNA"/>
</dbReference>
<dbReference type="eggNOG" id="ENOG502SH5D">
    <property type="taxonomic scope" value="Eukaryota"/>
</dbReference>
<accession>R0KKT3</accession>
<evidence type="ECO:0000256" key="1">
    <source>
        <dbReference type="ARBA" id="ARBA00004651"/>
    </source>
</evidence>
<evidence type="ECO:0000256" key="4">
    <source>
        <dbReference type="ARBA" id="ARBA00023136"/>
    </source>
</evidence>
<keyword evidence="3 5" id="KW-1133">Transmembrane helix</keyword>
<sequence length="499" mass="56662">MASLRSLTADRRPFDEFRARARQSVSFNKEKSNPAVDLHVFEWPDAATHGEEISDIHSVDELRTQSRGAVRVVFGPRDEPTPNYGEGLFELFEACGIPSAFVDEGLQQCSQSFAARQDVDGTTYVWFHLLCKTLAIVDGRIVHIRDPQDEPTSDQDLREMAQRQRHANFSWVKPGFVLKIRPQKAASPKARRTSTSGSDDTLTAVVATPRVELFCFGAPATFLNRFRTLIETATYDDIIGDPYFLLEVAFEEMYKVLDMTAWNLADIFGLIETKALDMASNPGAATKEKALYKDHFTGLHNLAKHTIYLRENCEAALATLEHFRNHHETAIGNSPSYLQNFTNQALVYRKTLFESTQRRLTSLDARISNIIQLSFNTVTQGDSKVMQSENQSMKTIAVTTLVFMPLGTVASIFGSQFMKLDEEGPYHLTVSQDFWLLWVIALPLTFIVIAIWRVWYMDARDRLVDGIEQDEGEHRYLGWKTFFQKVYRKSKKVSARTAA</sequence>
<dbReference type="RefSeq" id="XP_008023954.1">
    <property type="nucleotide sequence ID" value="XM_008025763.1"/>
</dbReference>
<dbReference type="SUPFAM" id="SSF144083">
    <property type="entry name" value="Magnesium transport protein CorA, transmembrane region"/>
    <property type="match status" value="1"/>
</dbReference>
<feature type="transmembrane region" description="Helical" evidence="5">
    <location>
        <begin position="435"/>
        <end position="455"/>
    </location>
</feature>
<evidence type="ECO:0000256" key="5">
    <source>
        <dbReference type="SAM" id="Phobius"/>
    </source>
</evidence>
<dbReference type="PANTHER" id="PTHR46494">
    <property type="entry name" value="CORA FAMILY METAL ION TRANSPORTER (EUROFUNG)"/>
    <property type="match status" value="1"/>
</dbReference>
<keyword evidence="4 5" id="KW-0472">Membrane</keyword>
<dbReference type="InterPro" id="IPR002523">
    <property type="entry name" value="MgTranspt_CorA/ZnTranspt_ZntB"/>
</dbReference>
<dbReference type="Pfam" id="PF01544">
    <property type="entry name" value="CorA"/>
    <property type="match status" value="1"/>
</dbReference>
<evidence type="ECO:0000256" key="3">
    <source>
        <dbReference type="ARBA" id="ARBA00022989"/>
    </source>
</evidence>
<dbReference type="OrthoDB" id="1046782at2759"/>
<dbReference type="GO" id="GO:0005886">
    <property type="term" value="C:plasma membrane"/>
    <property type="evidence" value="ECO:0007669"/>
    <property type="project" value="UniProtKB-SubCell"/>
</dbReference>
<name>R0KKT3_EXST2</name>
<keyword evidence="2 5" id="KW-0812">Transmembrane</keyword>
<dbReference type="PANTHER" id="PTHR46494:SF1">
    <property type="entry name" value="CORA FAMILY METAL ION TRANSPORTER (EUROFUNG)"/>
    <property type="match status" value="1"/>
</dbReference>
<comment type="subcellular location">
    <subcellularLocation>
        <location evidence="1">Cell membrane</location>
        <topology evidence="1">Multi-pass membrane protein</topology>
    </subcellularLocation>
</comment>
<dbReference type="Proteomes" id="UP000016935">
    <property type="component" value="Unassembled WGS sequence"/>
</dbReference>
<reference evidence="6 7" key="2">
    <citation type="journal article" date="2013" name="PLoS Genet.">
        <title>Comparative genome structure, secondary metabolite, and effector coding capacity across Cochliobolus pathogens.</title>
        <authorList>
            <person name="Condon B.J."/>
            <person name="Leng Y."/>
            <person name="Wu D."/>
            <person name="Bushley K.E."/>
            <person name="Ohm R.A."/>
            <person name="Otillar R."/>
            <person name="Martin J."/>
            <person name="Schackwitz W."/>
            <person name="Grimwood J."/>
            <person name="MohdZainudin N."/>
            <person name="Xue C."/>
            <person name="Wang R."/>
            <person name="Manning V.A."/>
            <person name="Dhillon B."/>
            <person name="Tu Z.J."/>
            <person name="Steffenson B.J."/>
            <person name="Salamov A."/>
            <person name="Sun H."/>
            <person name="Lowry S."/>
            <person name="LaButti K."/>
            <person name="Han J."/>
            <person name="Copeland A."/>
            <person name="Lindquist E."/>
            <person name="Barry K."/>
            <person name="Schmutz J."/>
            <person name="Baker S.E."/>
            <person name="Ciuffetti L.M."/>
            <person name="Grigoriev I.V."/>
            <person name="Zhong S."/>
            <person name="Turgeon B.G."/>
        </authorList>
    </citation>
    <scope>NUCLEOTIDE SEQUENCE [LARGE SCALE GENOMIC DNA]</scope>
    <source>
        <strain evidence="7">28A</strain>
    </source>
</reference>
<evidence type="ECO:0000256" key="2">
    <source>
        <dbReference type="ARBA" id="ARBA00022692"/>
    </source>
</evidence>
<dbReference type="GO" id="GO:0000287">
    <property type="term" value="F:magnesium ion binding"/>
    <property type="evidence" value="ECO:0007669"/>
    <property type="project" value="TreeGrafter"/>
</dbReference>
<dbReference type="AlphaFoldDB" id="R0KKT3"/>
<dbReference type="STRING" id="671987.R0KKT3"/>
<feature type="transmembrane region" description="Helical" evidence="5">
    <location>
        <begin position="396"/>
        <end position="415"/>
    </location>
</feature>
<dbReference type="GO" id="GO:0015095">
    <property type="term" value="F:magnesium ion transmembrane transporter activity"/>
    <property type="evidence" value="ECO:0007669"/>
    <property type="project" value="TreeGrafter"/>
</dbReference>
<organism evidence="6 7">
    <name type="scientific">Exserohilum turcicum (strain 28A)</name>
    <name type="common">Northern leaf blight fungus</name>
    <name type="synonym">Setosphaeria turcica</name>
    <dbReference type="NCBI Taxonomy" id="671987"/>
    <lineage>
        <taxon>Eukaryota</taxon>
        <taxon>Fungi</taxon>
        <taxon>Dikarya</taxon>
        <taxon>Ascomycota</taxon>
        <taxon>Pezizomycotina</taxon>
        <taxon>Dothideomycetes</taxon>
        <taxon>Pleosporomycetidae</taxon>
        <taxon>Pleosporales</taxon>
        <taxon>Pleosporineae</taxon>
        <taxon>Pleosporaceae</taxon>
        <taxon>Exserohilum</taxon>
    </lineage>
</organism>
<protein>
    <submittedName>
        <fullName evidence="6">Uncharacterized protein</fullName>
    </submittedName>
</protein>
<keyword evidence="7" id="KW-1185">Reference proteome</keyword>
<evidence type="ECO:0000313" key="7">
    <source>
        <dbReference type="Proteomes" id="UP000016935"/>
    </source>
</evidence>
<evidence type="ECO:0000313" key="6">
    <source>
        <dbReference type="EMBL" id="EOA88567.1"/>
    </source>
</evidence>
<dbReference type="InterPro" id="IPR045863">
    <property type="entry name" value="CorA_TM1_TM2"/>
</dbReference>
<dbReference type="HOGENOM" id="CLU_041307_4_1_1"/>
<dbReference type="GO" id="GO:0015087">
    <property type="term" value="F:cobalt ion transmembrane transporter activity"/>
    <property type="evidence" value="ECO:0007669"/>
    <property type="project" value="TreeGrafter"/>
</dbReference>
<reference evidence="6 7" key="1">
    <citation type="journal article" date="2012" name="PLoS Pathog.">
        <title>Diverse lifestyles and strategies of plant pathogenesis encoded in the genomes of eighteen Dothideomycetes fungi.</title>
        <authorList>
            <person name="Ohm R.A."/>
            <person name="Feau N."/>
            <person name="Henrissat B."/>
            <person name="Schoch C.L."/>
            <person name="Horwitz B.A."/>
            <person name="Barry K.W."/>
            <person name="Condon B.J."/>
            <person name="Copeland A.C."/>
            <person name="Dhillon B."/>
            <person name="Glaser F."/>
            <person name="Hesse C.N."/>
            <person name="Kosti I."/>
            <person name="LaButti K."/>
            <person name="Lindquist E.A."/>
            <person name="Lucas S."/>
            <person name="Salamov A.A."/>
            <person name="Bradshaw R.E."/>
            <person name="Ciuffetti L."/>
            <person name="Hamelin R.C."/>
            <person name="Kema G.H.J."/>
            <person name="Lawrence C."/>
            <person name="Scott J.A."/>
            <person name="Spatafora J.W."/>
            <person name="Turgeon B.G."/>
            <person name="de Wit P.J.G.M."/>
            <person name="Zhong S."/>
            <person name="Goodwin S.B."/>
            <person name="Grigoriev I.V."/>
        </authorList>
    </citation>
    <scope>NUCLEOTIDE SEQUENCE [LARGE SCALE GENOMIC DNA]</scope>
    <source>
        <strain evidence="7">28A</strain>
    </source>
</reference>
<dbReference type="GeneID" id="19395211"/>
<dbReference type="GO" id="GO:0050897">
    <property type="term" value="F:cobalt ion binding"/>
    <property type="evidence" value="ECO:0007669"/>
    <property type="project" value="TreeGrafter"/>
</dbReference>
<gene>
    <name evidence="6" type="ORF">SETTUDRAFT_107087</name>
</gene>